<dbReference type="AlphaFoldDB" id="A0A151ZFA3"/>
<feature type="chain" id="PRO_5007593237" description="Transmembrane protein" evidence="2">
    <location>
        <begin position="25"/>
        <end position="154"/>
    </location>
</feature>
<dbReference type="GO" id="GO:0016020">
    <property type="term" value="C:membrane"/>
    <property type="evidence" value="ECO:0007669"/>
    <property type="project" value="InterPro"/>
</dbReference>
<feature type="transmembrane region" description="Helical" evidence="1">
    <location>
        <begin position="112"/>
        <end position="130"/>
    </location>
</feature>
<name>A0A151ZFA3_TIELA</name>
<dbReference type="Proteomes" id="UP000076078">
    <property type="component" value="Unassembled WGS sequence"/>
</dbReference>
<keyword evidence="1" id="KW-0472">Membrane</keyword>
<organism evidence="3 4">
    <name type="scientific">Tieghemostelium lacteum</name>
    <name type="common">Slime mold</name>
    <name type="synonym">Dictyostelium lacteum</name>
    <dbReference type="NCBI Taxonomy" id="361077"/>
    <lineage>
        <taxon>Eukaryota</taxon>
        <taxon>Amoebozoa</taxon>
        <taxon>Evosea</taxon>
        <taxon>Eumycetozoa</taxon>
        <taxon>Dictyostelia</taxon>
        <taxon>Dictyosteliales</taxon>
        <taxon>Raperosteliaceae</taxon>
        <taxon>Tieghemostelium</taxon>
    </lineage>
</organism>
<dbReference type="OrthoDB" id="21033at2759"/>
<dbReference type="Pfam" id="PF05439">
    <property type="entry name" value="JTB"/>
    <property type="match status" value="1"/>
</dbReference>
<accession>A0A151ZFA3</accession>
<dbReference type="PROSITE" id="PS51257">
    <property type="entry name" value="PROKAR_LIPOPROTEIN"/>
    <property type="match status" value="1"/>
</dbReference>
<gene>
    <name evidence="3" type="ORF">DLAC_06640</name>
</gene>
<keyword evidence="1" id="KW-1133">Transmembrane helix</keyword>
<evidence type="ECO:0008006" key="5">
    <source>
        <dbReference type="Google" id="ProtNLM"/>
    </source>
</evidence>
<proteinExistence type="predicted"/>
<dbReference type="EMBL" id="LODT01000029">
    <property type="protein sequence ID" value="KYQ92646.1"/>
    <property type="molecule type" value="Genomic_DNA"/>
</dbReference>
<evidence type="ECO:0000256" key="1">
    <source>
        <dbReference type="SAM" id="Phobius"/>
    </source>
</evidence>
<evidence type="ECO:0000256" key="2">
    <source>
        <dbReference type="SAM" id="SignalP"/>
    </source>
</evidence>
<dbReference type="FunCoup" id="A0A151ZFA3">
    <property type="interactions" value="127"/>
</dbReference>
<keyword evidence="2" id="KW-0732">Signal</keyword>
<evidence type="ECO:0000313" key="4">
    <source>
        <dbReference type="Proteomes" id="UP000076078"/>
    </source>
</evidence>
<dbReference type="InParanoid" id="A0A151ZFA3"/>
<sequence length="154" mass="17786">MSHYKVYLLFLLFCLSISCILTSSETPTTPTTPTTTTNNIKKINLETIEQNANCELLEDCRKCGKEESQESFCQQTGYKKVLVCKVKLNNGEDEVDETYYKSCTVDKTAYNILYFEMGVGFLFLVSVYFVRERKRSMTMIQNEKITKQLNMSKV</sequence>
<keyword evidence="4" id="KW-1185">Reference proteome</keyword>
<comment type="caution">
    <text evidence="3">The sequence shown here is derived from an EMBL/GenBank/DDBJ whole genome shotgun (WGS) entry which is preliminary data.</text>
</comment>
<dbReference type="InterPro" id="IPR008657">
    <property type="entry name" value="JTB"/>
</dbReference>
<feature type="signal peptide" evidence="2">
    <location>
        <begin position="1"/>
        <end position="24"/>
    </location>
</feature>
<evidence type="ECO:0000313" key="3">
    <source>
        <dbReference type="EMBL" id="KYQ92646.1"/>
    </source>
</evidence>
<protein>
    <recommendedName>
        <fullName evidence="5">Transmembrane protein</fullName>
    </recommendedName>
</protein>
<reference evidence="3 4" key="1">
    <citation type="submission" date="2015-12" db="EMBL/GenBank/DDBJ databases">
        <title>Dictyostelia acquired genes for synthesis and detection of signals that induce cell-type specialization by lateral gene transfer from prokaryotes.</title>
        <authorList>
            <person name="Gloeckner G."/>
            <person name="Schaap P."/>
        </authorList>
    </citation>
    <scope>NUCLEOTIDE SEQUENCE [LARGE SCALE GENOMIC DNA]</scope>
    <source>
        <strain evidence="3 4">TK</strain>
    </source>
</reference>
<keyword evidence="1" id="KW-0812">Transmembrane</keyword>